<evidence type="ECO:0000313" key="2">
    <source>
        <dbReference type="EnsemblProtists" id="EKX40988"/>
    </source>
</evidence>
<reference evidence="3" key="1">
    <citation type="journal article" date="2012" name="Nature">
        <title>Algal genomes reveal evolutionary mosaicism and the fate of nucleomorphs.</title>
        <authorList>
            <consortium name="DOE Joint Genome Institute"/>
            <person name="Curtis B.A."/>
            <person name="Tanifuji G."/>
            <person name="Burki F."/>
            <person name="Gruber A."/>
            <person name="Irimia M."/>
            <person name="Maruyama S."/>
            <person name="Arias M.C."/>
            <person name="Ball S.G."/>
            <person name="Gile G.H."/>
            <person name="Hirakawa Y."/>
            <person name="Hopkins J.F."/>
            <person name="Kuo A."/>
            <person name="Rensing S.A."/>
            <person name="Schmutz J."/>
            <person name="Symeonidi A."/>
            <person name="Elias M."/>
            <person name="Eveleigh R.J."/>
            <person name="Herman E.K."/>
            <person name="Klute M.J."/>
            <person name="Nakayama T."/>
            <person name="Obornik M."/>
            <person name="Reyes-Prieto A."/>
            <person name="Armbrust E.V."/>
            <person name="Aves S.J."/>
            <person name="Beiko R.G."/>
            <person name="Coutinho P."/>
            <person name="Dacks J.B."/>
            <person name="Durnford D.G."/>
            <person name="Fast N.M."/>
            <person name="Green B.R."/>
            <person name="Grisdale C.J."/>
            <person name="Hempel F."/>
            <person name="Henrissat B."/>
            <person name="Hoppner M.P."/>
            <person name="Ishida K."/>
            <person name="Kim E."/>
            <person name="Koreny L."/>
            <person name="Kroth P.G."/>
            <person name="Liu Y."/>
            <person name="Malik S.B."/>
            <person name="Maier U.G."/>
            <person name="McRose D."/>
            <person name="Mock T."/>
            <person name="Neilson J.A."/>
            <person name="Onodera N.T."/>
            <person name="Poole A.M."/>
            <person name="Pritham E.J."/>
            <person name="Richards T.A."/>
            <person name="Rocap G."/>
            <person name="Roy S.W."/>
            <person name="Sarai C."/>
            <person name="Schaack S."/>
            <person name="Shirato S."/>
            <person name="Slamovits C.H."/>
            <person name="Spencer D.F."/>
            <person name="Suzuki S."/>
            <person name="Worden A.Z."/>
            <person name="Zauner S."/>
            <person name="Barry K."/>
            <person name="Bell C."/>
            <person name="Bharti A.K."/>
            <person name="Crow J.A."/>
            <person name="Grimwood J."/>
            <person name="Kramer R."/>
            <person name="Lindquist E."/>
            <person name="Lucas S."/>
            <person name="Salamov A."/>
            <person name="McFadden G.I."/>
            <person name="Lane C.E."/>
            <person name="Keeling P.J."/>
            <person name="Gray M.W."/>
            <person name="Grigoriev I.V."/>
            <person name="Archibald J.M."/>
        </authorList>
    </citation>
    <scope>NUCLEOTIDE SEQUENCE</scope>
    <source>
        <strain evidence="3">CCMP2712</strain>
    </source>
</reference>
<accession>A0A0C3TAQ0</accession>
<protein>
    <recommendedName>
        <fullName evidence="1">PH domain-containing protein</fullName>
    </recommendedName>
</protein>
<proteinExistence type="predicted"/>
<organism evidence="2 3">
    <name type="scientific">Guillardia theta (strain CCMP2712)</name>
    <name type="common">Cryptophyte</name>
    <dbReference type="NCBI Taxonomy" id="905079"/>
    <lineage>
        <taxon>Eukaryota</taxon>
        <taxon>Cryptophyceae</taxon>
        <taxon>Pyrenomonadales</taxon>
        <taxon>Geminigeraceae</taxon>
        <taxon>Guillardia</taxon>
    </lineage>
</organism>
<dbReference type="Proteomes" id="UP000011087">
    <property type="component" value="Unassembled WGS sequence"/>
</dbReference>
<feature type="domain" description="PH" evidence="1">
    <location>
        <begin position="1"/>
        <end position="46"/>
    </location>
</feature>
<reference evidence="3" key="2">
    <citation type="submission" date="2012-11" db="EMBL/GenBank/DDBJ databases">
        <authorList>
            <person name="Kuo A."/>
            <person name="Curtis B.A."/>
            <person name="Tanifuji G."/>
            <person name="Burki F."/>
            <person name="Gruber A."/>
            <person name="Irimia M."/>
            <person name="Maruyama S."/>
            <person name="Arias M.C."/>
            <person name="Ball S.G."/>
            <person name="Gile G.H."/>
            <person name="Hirakawa Y."/>
            <person name="Hopkins J.F."/>
            <person name="Rensing S.A."/>
            <person name="Schmutz J."/>
            <person name="Symeonidi A."/>
            <person name="Elias M."/>
            <person name="Eveleigh R.J."/>
            <person name="Herman E.K."/>
            <person name="Klute M.J."/>
            <person name="Nakayama T."/>
            <person name="Obornik M."/>
            <person name="Reyes-Prieto A."/>
            <person name="Armbrust E.V."/>
            <person name="Aves S.J."/>
            <person name="Beiko R.G."/>
            <person name="Coutinho P."/>
            <person name="Dacks J.B."/>
            <person name="Durnford D.G."/>
            <person name="Fast N.M."/>
            <person name="Green B.R."/>
            <person name="Grisdale C."/>
            <person name="Hempe F."/>
            <person name="Henrissat B."/>
            <person name="Hoppner M.P."/>
            <person name="Ishida K.-I."/>
            <person name="Kim E."/>
            <person name="Koreny L."/>
            <person name="Kroth P.G."/>
            <person name="Liu Y."/>
            <person name="Malik S.-B."/>
            <person name="Maier U.G."/>
            <person name="McRose D."/>
            <person name="Mock T."/>
            <person name="Neilson J.A."/>
            <person name="Onodera N.T."/>
            <person name="Poole A.M."/>
            <person name="Pritham E.J."/>
            <person name="Richards T.A."/>
            <person name="Rocap G."/>
            <person name="Roy S.W."/>
            <person name="Sarai C."/>
            <person name="Schaack S."/>
            <person name="Shirato S."/>
            <person name="Slamovits C.H."/>
            <person name="Spencer D.F."/>
            <person name="Suzuki S."/>
            <person name="Worden A.Z."/>
            <person name="Zauner S."/>
            <person name="Barry K."/>
            <person name="Bell C."/>
            <person name="Bharti A.K."/>
            <person name="Crow J.A."/>
            <person name="Grimwood J."/>
            <person name="Kramer R."/>
            <person name="Lindquist E."/>
            <person name="Lucas S."/>
            <person name="Salamov A."/>
            <person name="McFadden G.I."/>
            <person name="Lane C.E."/>
            <person name="Keeling P.J."/>
            <person name="Gray M.W."/>
            <person name="Grigoriev I.V."/>
            <person name="Archibald J.M."/>
        </authorList>
    </citation>
    <scope>NUCLEOTIDE SEQUENCE</scope>
    <source>
        <strain evidence="3">CCMP2712</strain>
    </source>
</reference>
<dbReference type="PROSITE" id="PS50003">
    <property type="entry name" value="PH_DOMAIN"/>
    <property type="match status" value="1"/>
</dbReference>
<sequence length="91" mass="10354">MKKKNRFRILRLDANGGKQVEEDVALMAENVEEACEWKFALLNSQEAFSMKAQVEQLEEQYAKRVASLSSSLLRERRSNALASVRSAGHVR</sequence>
<dbReference type="OMA" id="EEACEWK"/>
<reference evidence="2" key="3">
    <citation type="submission" date="2016-03" db="UniProtKB">
        <authorList>
            <consortium name="EnsemblProtists"/>
        </authorList>
    </citation>
    <scope>IDENTIFICATION</scope>
</reference>
<dbReference type="EnsemblProtists" id="EKX40988">
    <property type="protein sequence ID" value="EKX40988"/>
    <property type="gene ID" value="GUITHDRAFT_153969"/>
</dbReference>
<evidence type="ECO:0000259" key="1">
    <source>
        <dbReference type="PROSITE" id="PS50003"/>
    </source>
</evidence>
<dbReference type="AlphaFoldDB" id="A0A0C3TAQ0"/>
<evidence type="ECO:0000313" key="3">
    <source>
        <dbReference type="Proteomes" id="UP000011087"/>
    </source>
</evidence>
<name>A0A0C3TAQ0_GUITC</name>
<keyword evidence="3" id="KW-1185">Reference proteome</keyword>
<dbReference type="InterPro" id="IPR001849">
    <property type="entry name" value="PH_domain"/>
</dbReference>